<dbReference type="PANTHER" id="PTHR33376:SF7">
    <property type="entry name" value="C4-DICARBOXYLATE-BINDING PROTEIN DCTB"/>
    <property type="match status" value="1"/>
</dbReference>
<protein>
    <recommendedName>
        <fullName evidence="7">C4-dicarboxylate ABC transporter substrate-binding protein</fullName>
    </recommendedName>
</protein>
<dbReference type="NCBIfam" id="TIGR00787">
    <property type="entry name" value="dctP"/>
    <property type="match status" value="1"/>
</dbReference>
<evidence type="ECO:0000313" key="5">
    <source>
        <dbReference type="EMBL" id="ORC36629.1"/>
    </source>
</evidence>
<dbReference type="Gene3D" id="3.40.190.170">
    <property type="entry name" value="Bacterial extracellular solute-binding protein, family 7"/>
    <property type="match status" value="1"/>
</dbReference>
<keyword evidence="2" id="KW-0813">Transport</keyword>
<keyword evidence="6" id="KW-1185">Reference proteome</keyword>
<comment type="caution">
    <text evidence="5">The sequence shown here is derived from an EMBL/GenBank/DDBJ whole genome shotgun (WGS) entry which is preliminary data.</text>
</comment>
<evidence type="ECO:0000256" key="1">
    <source>
        <dbReference type="ARBA" id="ARBA00009023"/>
    </source>
</evidence>
<dbReference type="STRING" id="1963862.B4O97_06075"/>
<dbReference type="InterPro" id="IPR018389">
    <property type="entry name" value="DctP_fam"/>
</dbReference>
<organism evidence="5 6">
    <name type="scientific">Marispirochaeta aestuarii</name>
    <dbReference type="NCBI Taxonomy" id="1963862"/>
    <lineage>
        <taxon>Bacteria</taxon>
        <taxon>Pseudomonadati</taxon>
        <taxon>Spirochaetota</taxon>
        <taxon>Spirochaetia</taxon>
        <taxon>Spirochaetales</taxon>
        <taxon>Spirochaetaceae</taxon>
        <taxon>Marispirochaeta</taxon>
    </lineage>
</organism>
<evidence type="ECO:0000256" key="3">
    <source>
        <dbReference type="ARBA" id="ARBA00022729"/>
    </source>
</evidence>
<comment type="similarity">
    <text evidence="1">Belongs to the bacterial solute-binding protein 7 family.</text>
</comment>
<dbReference type="GO" id="GO:0030288">
    <property type="term" value="C:outer membrane-bounded periplasmic space"/>
    <property type="evidence" value="ECO:0007669"/>
    <property type="project" value="InterPro"/>
</dbReference>
<reference evidence="5 6" key="1">
    <citation type="submission" date="2017-03" db="EMBL/GenBank/DDBJ databases">
        <title>Draft Genome sequence of Marispirochaeta sp. strain JC444.</title>
        <authorList>
            <person name="Shivani Y."/>
            <person name="Subhash Y."/>
            <person name="Sasikala C."/>
            <person name="Ramana C."/>
        </authorList>
    </citation>
    <scope>NUCLEOTIDE SEQUENCE [LARGE SCALE GENOMIC DNA]</scope>
    <source>
        <strain evidence="5 6">JC444</strain>
    </source>
</reference>
<dbReference type="OrthoDB" id="89872at2"/>
<evidence type="ECO:0000256" key="2">
    <source>
        <dbReference type="ARBA" id="ARBA00022448"/>
    </source>
</evidence>
<sequence>MRKLLVVLLVALFSLSLFAAGEGEAADTSKAQYTIKYATGDPPDVLTASAHADAVMFKNYVEARSGGRIKVEIYPANELGSEREQLEGVQLGSIQMCNVSEGTVGIFFPEILALSVPYAFRTYTEAWAVADSPYMKNLMGKMVKDTGIRNLDVNQNGFRNFSNNVRPVRTPADMKGLKIRTMEHRGHMAMVNELGANAVPIAWGELYSALQQKVVDGQENPPSLVQAMKFYEVQKYYTLDGHIYSIDFTFINNKFYNSLPADLRQIVYEGADISGTIHKSLETYVSNVTAVGALIEEGMEVYTPSAEEIAQFQQATQGPVMEWIKNEIDPKWVNDFMKTIDTVKKGLVAPSGTEPGNGFVIQQ</sequence>
<keyword evidence="3 4" id="KW-0732">Signal</keyword>
<dbReference type="AlphaFoldDB" id="A0A1Y1S1I7"/>
<evidence type="ECO:0000256" key="4">
    <source>
        <dbReference type="SAM" id="SignalP"/>
    </source>
</evidence>
<dbReference type="InterPro" id="IPR038404">
    <property type="entry name" value="TRAP_DctP_sf"/>
</dbReference>
<dbReference type="PANTHER" id="PTHR33376">
    <property type="match status" value="1"/>
</dbReference>
<name>A0A1Y1S1I7_9SPIO</name>
<proteinExistence type="inferred from homology"/>
<dbReference type="Proteomes" id="UP000192343">
    <property type="component" value="Unassembled WGS sequence"/>
</dbReference>
<evidence type="ECO:0008006" key="7">
    <source>
        <dbReference type="Google" id="ProtNLM"/>
    </source>
</evidence>
<evidence type="ECO:0000313" key="6">
    <source>
        <dbReference type="Proteomes" id="UP000192343"/>
    </source>
</evidence>
<dbReference type="RefSeq" id="WP_083049198.1">
    <property type="nucleotide sequence ID" value="NZ_CAXXQO010000004.1"/>
</dbReference>
<accession>A0A1Y1S1I7</accession>
<feature type="chain" id="PRO_5012621039" description="C4-dicarboxylate ABC transporter substrate-binding protein" evidence="4">
    <location>
        <begin position="20"/>
        <end position="363"/>
    </location>
</feature>
<dbReference type="InterPro" id="IPR004682">
    <property type="entry name" value="TRAP_DctP"/>
</dbReference>
<dbReference type="Pfam" id="PF03480">
    <property type="entry name" value="DctP"/>
    <property type="match status" value="1"/>
</dbReference>
<dbReference type="NCBIfam" id="NF037995">
    <property type="entry name" value="TRAP_S1"/>
    <property type="match status" value="1"/>
</dbReference>
<dbReference type="PIRSF" id="PIRSF006470">
    <property type="entry name" value="DctB"/>
    <property type="match status" value="1"/>
</dbReference>
<dbReference type="EMBL" id="MWQY01000005">
    <property type="protein sequence ID" value="ORC36629.1"/>
    <property type="molecule type" value="Genomic_DNA"/>
</dbReference>
<feature type="signal peptide" evidence="4">
    <location>
        <begin position="1"/>
        <end position="19"/>
    </location>
</feature>
<gene>
    <name evidence="5" type="ORF">B4O97_06075</name>
</gene>
<dbReference type="GO" id="GO:0055085">
    <property type="term" value="P:transmembrane transport"/>
    <property type="evidence" value="ECO:0007669"/>
    <property type="project" value="InterPro"/>
</dbReference>